<name>A0A0V8ISA9_9MICC</name>
<comment type="caution">
    <text evidence="3">The sequence shown here is derived from an EMBL/GenBank/DDBJ whole genome shotgun (WGS) entry which is preliminary data.</text>
</comment>
<feature type="compositionally biased region" description="Low complexity" evidence="2">
    <location>
        <begin position="112"/>
        <end position="141"/>
    </location>
</feature>
<sequence>MARRLAAGVAALLAVTVAVIFAVSATGPRSDAETSTLRGLQIRVLSISQAAAENRLDGALAALQALQDDLDGAARDGRISAPKARGIESALAAVRADITDRLESQAAAAGTAAGTAPVAATTDTPAAQAPAPAPAADVPAVQPVPPAAPDPAPASGAGQPGVPGPAKAPPGKAKGHNRP</sequence>
<feature type="region of interest" description="Disordered" evidence="2">
    <location>
        <begin position="112"/>
        <end position="179"/>
    </location>
</feature>
<protein>
    <recommendedName>
        <fullName evidence="5">Mucin-associated surface protein</fullName>
    </recommendedName>
</protein>
<dbReference type="Proteomes" id="UP000053199">
    <property type="component" value="Unassembled WGS sequence"/>
</dbReference>
<evidence type="ECO:0008006" key="5">
    <source>
        <dbReference type="Google" id="ProtNLM"/>
    </source>
</evidence>
<feature type="coiled-coil region" evidence="1">
    <location>
        <begin position="49"/>
        <end position="76"/>
    </location>
</feature>
<gene>
    <name evidence="3" type="ORF">AS031_06025</name>
</gene>
<organism evidence="3 4">
    <name type="scientific">Pseudarthrobacter enclensis</name>
    <dbReference type="NCBI Taxonomy" id="993070"/>
    <lineage>
        <taxon>Bacteria</taxon>
        <taxon>Bacillati</taxon>
        <taxon>Actinomycetota</taxon>
        <taxon>Actinomycetes</taxon>
        <taxon>Micrococcales</taxon>
        <taxon>Micrococcaceae</taxon>
        <taxon>Pseudarthrobacter</taxon>
    </lineage>
</organism>
<keyword evidence="4" id="KW-1185">Reference proteome</keyword>
<evidence type="ECO:0000313" key="3">
    <source>
        <dbReference type="EMBL" id="KSU77629.1"/>
    </source>
</evidence>
<proteinExistence type="predicted"/>
<dbReference type="AlphaFoldDB" id="A0A0V8ISA9"/>
<feature type="compositionally biased region" description="Pro residues" evidence="2">
    <location>
        <begin position="142"/>
        <end position="152"/>
    </location>
</feature>
<keyword evidence="1" id="KW-0175">Coiled coil</keyword>
<accession>A0A0V8ISA9</accession>
<dbReference type="EMBL" id="LNQM01000002">
    <property type="protein sequence ID" value="KSU77629.1"/>
    <property type="molecule type" value="Genomic_DNA"/>
</dbReference>
<evidence type="ECO:0000313" key="4">
    <source>
        <dbReference type="Proteomes" id="UP000053199"/>
    </source>
</evidence>
<evidence type="ECO:0000256" key="2">
    <source>
        <dbReference type="SAM" id="MobiDB-lite"/>
    </source>
</evidence>
<evidence type="ECO:0000256" key="1">
    <source>
        <dbReference type="SAM" id="Coils"/>
    </source>
</evidence>
<reference evidence="3 4" key="1">
    <citation type="journal article" date="2014" name="Arch. Microbiol.">
        <title>Arthrobacter enclensis sp. nov., isolated from sediment sample.</title>
        <authorList>
            <person name="Dastager S.G."/>
            <person name="Liu Q."/>
            <person name="Tang S.K."/>
            <person name="Krishnamurthi S."/>
            <person name="Lee J.C."/>
            <person name="Li W.J."/>
        </authorList>
    </citation>
    <scope>NUCLEOTIDE SEQUENCE [LARGE SCALE GENOMIC DNA]</scope>
    <source>
        <strain evidence="3 4">NIO-1008</strain>
    </source>
</reference>
<dbReference type="STRING" id="993070.AS031_06025"/>